<protein>
    <submittedName>
        <fullName evidence="1">Mll3258 protein</fullName>
    </submittedName>
</protein>
<evidence type="ECO:0000313" key="1">
    <source>
        <dbReference type="EMBL" id="VBB69590.1"/>
    </source>
</evidence>
<reference evidence="1" key="1">
    <citation type="submission" date="2018-10" db="EMBL/GenBank/DDBJ databases">
        <authorList>
            <person name="Gruber-Vodicka H."/>
            <person name="Jaeckle O."/>
        </authorList>
    </citation>
    <scope>NUCLEOTIDE SEQUENCE</scope>
</reference>
<accession>A0A484H7K6</accession>
<dbReference type="EMBL" id="LR026963">
    <property type="protein sequence ID" value="VBB69590.1"/>
    <property type="molecule type" value="Genomic_DNA"/>
</dbReference>
<dbReference type="AlphaFoldDB" id="A0A484H7K6"/>
<proteinExistence type="predicted"/>
<organism evidence="1">
    <name type="scientific">invertebrate metagenome</name>
    <dbReference type="NCBI Taxonomy" id="1711999"/>
    <lineage>
        <taxon>unclassified sequences</taxon>
        <taxon>metagenomes</taxon>
        <taxon>organismal metagenomes</taxon>
    </lineage>
</organism>
<name>A0A484H7K6_9ZZZZ</name>
<gene>
    <name evidence="1" type="ORF">RIEGSTA812A_PEG_1063</name>
</gene>
<sequence>MDWSDLDREIACWGAQGRTVTLWWRDDDAAVPDSKLDRLLTIAAAADLPVALAVIPHSMSSSLAERLACADKACTLQHGFAHANHAAAGKPENEHGVERTLEERLEELADGRKRMEALPRFVPVLVPPWNRLPYDLLSHLPTIGLYGVSVWGPRLCTWPAPGVQQVDVHVDVMDWDTRRFCGLNRGLTQLIGHLRARRLGSVDADEPTGVMTHHSFHDEAAWVFLTELLWRTRLHHGVRWLSATAIFTFEV</sequence>